<reference evidence="15" key="1">
    <citation type="journal article" date="2017" name="Nat. Commun.">
        <title>The North American bullfrog draft genome provides insight into hormonal regulation of long noncoding RNA.</title>
        <authorList>
            <person name="Hammond S.A."/>
            <person name="Warren R.L."/>
            <person name="Vandervalk B.P."/>
            <person name="Kucuk E."/>
            <person name="Khan H."/>
            <person name="Gibb E.A."/>
            <person name="Pandoh P."/>
            <person name="Kirk H."/>
            <person name="Zhao Y."/>
            <person name="Jones M."/>
            <person name="Mungall A.J."/>
            <person name="Coope R."/>
            <person name="Pleasance S."/>
            <person name="Moore R.A."/>
            <person name="Holt R.A."/>
            <person name="Round J.M."/>
            <person name="Ohora S."/>
            <person name="Walle B.V."/>
            <person name="Veldhoen N."/>
            <person name="Helbing C.C."/>
            <person name="Birol I."/>
        </authorList>
    </citation>
    <scope>NUCLEOTIDE SEQUENCE [LARGE SCALE GENOMIC DNA]</scope>
</reference>
<evidence type="ECO:0000256" key="5">
    <source>
        <dbReference type="ARBA" id="ARBA00015519"/>
    </source>
</evidence>
<dbReference type="GO" id="GO:0046872">
    <property type="term" value="F:metal ion binding"/>
    <property type="evidence" value="ECO:0007669"/>
    <property type="project" value="UniProtKB-KW"/>
</dbReference>
<sequence length="356" mass="40041">MAIAITILDCDLLLYGRGHRTLDRFRLDDVTDEYLLSTYGFPRPFIDYLVELLGGSLSRPTQRSRAISPETQIMAALGFYTSGSFQTRMGDTIGISQASMSRCVTNVTEALVERASQFISFPHEEASVQKLKDDFYNLAGVPGVLGVVDCMHVTIKAPNAEDLSYVNRRGLHSLNCLLVCDAQGVLLWADTQRPGSTQDNVVLHQSELSCLFETKMHKEGWMLADSAFLLRPWLMTPVQIPESPQEYRYNMAHTATHSVMERTQRALRHRFRCLDGSRATLQYSSEKSSQIVLACCILHNIALQHGLDIWCEAGCTALEAEEDCNIMETVETEAYRMRQELLCISPLGRFTPLFVL</sequence>
<accession>A0A2G9SEX4</accession>
<dbReference type="InterPro" id="IPR026103">
    <property type="entry name" value="HARBI1_animal"/>
</dbReference>
<dbReference type="InterPro" id="IPR027806">
    <property type="entry name" value="HARBI1_dom"/>
</dbReference>
<dbReference type="GO" id="GO:0005737">
    <property type="term" value="C:cytoplasm"/>
    <property type="evidence" value="ECO:0007669"/>
    <property type="project" value="UniProtKB-SubCell"/>
</dbReference>
<keyword evidence="9" id="KW-0378">Hydrolase</keyword>
<keyword evidence="8" id="KW-0479">Metal-binding</keyword>
<evidence type="ECO:0000259" key="13">
    <source>
        <dbReference type="Pfam" id="PF13359"/>
    </source>
</evidence>
<gene>
    <name evidence="14" type="ORF">AB205_0219070</name>
</gene>
<feature type="non-terminal residue" evidence="14">
    <location>
        <position position="356"/>
    </location>
</feature>
<comment type="subcellular location">
    <subcellularLocation>
        <location evidence="3">Cytoplasm</location>
    </subcellularLocation>
    <subcellularLocation>
        <location evidence="2">Nucleus</location>
    </subcellularLocation>
</comment>
<keyword evidence="7" id="KW-0540">Nuclease</keyword>
<evidence type="ECO:0000256" key="12">
    <source>
        <dbReference type="ARBA" id="ARBA00045850"/>
    </source>
</evidence>
<keyword evidence="10" id="KW-0539">Nucleus</keyword>
<evidence type="ECO:0000256" key="3">
    <source>
        <dbReference type="ARBA" id="ARBA00004496"/>
    </source>
</evidence>
<dbReference type="PANTHER" id="PTHR22930">
    <property type="match status" value="1"/>
</dbReference>
<evidence type="ECO:0000256" key="11">
    <source>
        <dbReference type="ARBA" id="ARBA00030126"/>
    </source>
</evidence>
<evidence type="ECO:0000256" key="2">
    <source>
        <dbReference type="ARBA" id="ARBA00004123"/>
    </source>
</evidence>
<evidence type="ECO:0000313" key="14">
    <source>
        <dbReference type="EMBL" id="PIO38698.1"/>
    </source>
</evidence>
<dbReference type="Proteomes" id="UP000228934">
    <property type="component" value="Unassembled WGS sequence"/>
</dbReference>
<feature type="domain" description="DDE Tnp4" evidence="13">
    <location>
        <begin position="148"/>
        <end position="300"/>
    </location>
</feature>
<comment type="cofactor">
    <cofactor evidence="1">
        <name>a divalent metal cation</name>
        <dbReference type="ChEBI" id="CHEBI:60240"/>
    </cofactor>
</comment>
<dbReference type="GO" id="GO:0016787">
    <property type="term" value="F:hydrolase activity"/>
    <property type="evidence" value="ECO:0007669"/>
    <property type="project" value="UniProtKB-KW"/>
</dbReference>
<evidence type="ECO:0000256" key="6">
    <source>
        <dbReference type="ARBA" id="ARBA00022490"/>
    </source>
</evidence>
<dbReference type="GO" id="GO:0005634">
    <property type="term" value="C:nucleus"/>
    <property type="evidence" value="ECO:0007669"/>
    <property type="project" value="UniProtKB-SubCell"/>
</dbReference>
<protein>
    <recommendedName>
        <fullName evidence="5">Putative nuclease HARBI1</fullName>
    </recommendedName>
    <alternativeName>
        <fullName evidence="11">Harbinger transposase-derived nuclease</fullName>
    </alternativeName>
</protein>
<comment type="function">
    <text evidence="12">Transposase-derived protein that may have nuclease activity. Does not have transposase activity.</text>
</comment>
<dbReference type="PRINTS" id="PR02086">
    <property type="entry name" value="PUTNUCHARBI1"/>
</dbReference>
<dbReference type="GO" id="GO:0004518">
    <property type="term" value="F:nuclease activity"/>
    <property type="evidence" value="ECO:0007669"/>
    <property type="project" value="UniProtKB-KW"/>
</dbReference>
<dbReference type="InterPro" id="IPR045249">
    <property type="entry name" value="HARBI1-like"/>
</dbReference>
<evidence type="ECO:0000256" key="7">
    <source>
        <dbReference type="ARBA" id="ARBA00022722"/>
    </source>
</evidence>
<proteinExistence type="inferred from homology"/>
<name>A0A2G9SEX4_AQUCT</name>
<evidence type="ECO:0000256" key="9">
    <source>
        <dbReference type="ARBA" id="ARBA00022801"/>
    </source>
</evidence>
<evidence type="ECO:0000313" key="15">
    <source>
        <dbReference type="Proteomes" id="UP000228934"/>
    </source>
</evidence>
<keyword evidence="15" id="KW-1185">Reference proteome</keyword>
<evidence type="ECO:0000256" key="8">
    <source>
        <dbReference type="ARBA" id="ARBA00022723"/>
    </source>
</evidence>
<evidence type="ECO:0000256" key="4">
    <source>
        <dbReference type="ARBA" id="ARBA00006958"/>
    </source>
</evidence>
<dbReference type="Pfam" id="PF13359">
    <property type="entry name" value="DDE_Tnp_4"/>
    <property type="match status" value="1"/>
</dbReference>
<dbReference type="EMBL" id="KV924959">
    <property type="protein sequence ID" value="PIO38698.1"/>
    <property type="molecule type" value="Genomic_DNA"/>
</dbReference>
<comment type="similarity">
    <text evidence="4">Belongs to the HARBI1 family.</text>
</comment>
<evidence type="ECO:0000256" key="1">
    <source>
        <dbReference type="ARBA" id="ARBA00001968"/>
    </source>
</evidence>
<dbReference type="PANTHER" id="PTHR22930:SF253">
    <property type="entry name" value="NUCLEASE HARBI1-RELATED"/>
    <property type="match status" value="1"/>
</dbReference>
<keyword evidence="6" id="KW-0963">Cytoplasm</keyword>
<dbReference type="OrthoDB" id="10062286at2759"/>
<dbReference type="AlphaFoldDB" id="A0A2G9SEX4"/>
<evidence type="ECO:0000256" key="10">
    <source>
        <dbReference type="ARBA" id="ARBA00023242"/>
    </source>
</evidence>
<organism evidence="14 15">
    <name type="scientific">Aquarana catesbeiana</name>
    <name type="common">American bullfrog</name>
    <name type="synonym">Rana catesbeiana</name>
    <dbReference type="NCBI Taxonomy" id="8400"/>
    <lineage>
        <taxon>Eukaryota</taxon>
        <taxon>Metazoa</taxon>
        <taxon>Chordata</taxon>
        <taxon>Craniata</taxon>
        <taxon>Vertebrata</taxon>
        <taxon>Euteleostomi</taxon>
        <taxon>Amphibia</taxon>
        <taxon>Batrachia</taxon>
        <taxon>Anura</taxon>
        <taxon>Neobatrachia</taxon>
        <taxon>Ranoidea</taxon>
        <taxon>Ranidae</taxon>
        <taxon>Aquarana</taxon>
    </lineage>
</organism>